<evidence type="ECO:0000256" key="2">
    <source>
        <dbReference type="ARBA" id="ARBA00022448"/>
    </source>
</evidence>
<dbReference type="EMBL" id="FOIS01000003">
    <property type="protein sequence ID" value="SEW10983.1"/>
    <property type="molecule type" value="Genomic_DNA"/>
</dbReference>
<evidence type="ECO:0000313" key="6">
    <source>
        <dbReference type="Proteomes" id="UP000183275"/>
    </source>
</evidence>
<keyword evidence="6" id="KW-1185">Reference proteome</keyword>
<dbReference type="STRING" id="1202768.SAMN05216285_2309"/>
<protein>
    <submittedName>
        <fullName evidence="5">Carbohydrate ABC transporter substrate-binding protein, CUT1 family</fullName>
    </submittedName>
</protein>
<dbReference type="eggNOG" id="arCOG00151">
    <property type="taxonomic scope" value="Archaea"/>
</dbReference>
<dbReference type="InterPro" id="IPR050490">
    <property type="entry name" value="Bact_solute-bd_prot1"/>
</dbReference>
<evidence type="ECO:0000313" key="5">
    <source>
        <dbReference type="EMBL" id="SEW10983.1"/>
    </source>
</evidence>
<dbReference type="Proteomes" id="UP000183275">
    <property type="component" value="Unassembled WGS sequence"/>
</dbReference>
<proteinExistence type="inferred from homology"/>
<dbReference type="Pfam" id="PF01547">
    <property type="entry name" value="SBP_bac_1"/>
    <property type="match status" value="1"/>
</dbReference>
<keyword evidence="2" id="KW-0813">Transport</keyword>
<dbReference type="InterPro" id="IPR006311">
    <property type="entry name" value="TAT_signal"/>
</dbReference>
<evidence type="ECO:0000256" key="4">
    <source>
        <dbReference type="SAM" id="MobiDB-lite"/>
    </source>
</evidence>
<dbReference type="InterPro" id="IPR006059">
    <property type="entry name" value="SBP"/>
</dbReference>
<evidence type="ECO:0000256" key="1">
    <source>
        <dbReference type="ARBA" id="ARBA00008520"/>
    </source>
</evidence>
<evidence type="ECO:0000256" key="3">
    <source>
        <dbReference type="ARBA" id="ARBA00022729"/>
    </source>
</evidence>
<dbReference type="SUPFAM" id="SSF53850">
    <property type="entry name" value="Periplasmic binding protein-like II"/>
    <property type="match status" value="1"/>
</dbReference>
<comment type="similarity">
    <text evidence="1">Belongs to the bacterial solute-binding protein 1 family.</text>
</comment>
<organism evidence="5 6">
    <name type="scientific">Natrinema salifodinae</name>
    <dbReference type="NCBI Taxonomy" id="1202768"/>
    <lineage>
        <taxon>Archaea</taxon>
        <taxon>Methanobacteriati</taxon>
        <taxon>Methanobacteriota</taxon>
        <taxon>Stenosarchaea group</taxon>
        <taxon>Halobacteria</taxon>
        <taxon>Halobacteriales</taxon>
        <taxon>Natrialbaceae</taxon>
        <taxon>Natrinema</taxon>
    </lineage>
</organism>
<name>A0A1I0P9B9_9EURY</name>
<keyword evidence="3" id="KW-0732">Signal</keyword>
<dbReference type="PROSITE" id="PS51318">
    <property type="entry name" value="TAT"/>
    <property type="match status" value="1"/>
</dbReference>
<dbReference type="Gene3D" id="3.40.190.10">
    <property type="entry name" value="Periplasmic binding protein-like II"/>
    <property type="match status" value="2"/>
</dbReference>
<gene>
    <name evidence="5" type="ORF">SAMN05216285_2309</name>
</gene>
<dbReference type="OrthoDB" id="30637at2157"/>
<dbReference type="PANTHER" id="PTHR43649">
    <property type="entry name" value="ARABINOSE-BINDING PROTEIN-RELATED"/>
    <property type="match status" value="1"/>
</dbReference>
<dbReference type="RefSeq" id="WP_074854782.1">
    <property type="nucleotide sequence ID" value="NZ_FOIS01000003.1"/>
</dbReference>
<dbReference type="PANTHER" id="PTHR43649:SF34">
    <property type="entry name" value="ABC TRANSPORTER PERIPLASMIC-BINDING PROTEIN YCJN-RELATED"/>
    <property type="match status" value="1"/>
</dbReference>
<accession>A0A1I0P9B9</accession>
<dbReference type="AlphaFoldDB" id="A0A1I0P9B9"/>
<feature type="region of interest" description="Disordered" evidence="4">
    <location>
        <begin position="457"/>
        <end position="476"/>
    </location>
</feature>
<dbReference type="PROSITE" id="PS51257">
    <property type="entry name" value="PROKAR_LIPOPROTEIN"/>
    <property type="match status" value="1"/>
</dbReference>
<sequence>MIDNNRPGIDRRTFIRASGAAGLAGLGGCLGEDNEAGGLPDPDIEPASSISFISEATPPSVAVNELIGEFTEETGIEVDITLAPFDNYSERLASDINSQTGDIQVFYADPYIVGSRYYPDMESLDPYIESDDFEDLPNGTDDFIASHLDACGYFGDNQLRGLPYDCPTMLWAYRTDIIENYKDEAEADLGFPFEPGRERTWEEYYEMAEWINENVDEVDYGTGHQAQQHDSLQCDFHNVLWAYGGEDVEGFSGRVDHGWSDDPKPNLSGERGIEAAEFYDRLLDIAHPGSTSWTWDGVGQAFAQGEIAMTPEWHEFNGMFADPEQSVVTEDVGWALLPQGPERSVNLYGGAGITINSHASDAERKAAWKFLVWATSPEIQMRALEMAGGTPTRHSVYERDAVTEAAEQPTEESEFPNVVPPVEEAWEEEYVGMRPKPAQWLELNEALYSELSAMISDDKSPEEAMQAVDEQWSNTL</sequence>
<reference evidence="6" key="1">
    <citation type="submission" date="2016-10" db="EMBL/GenBank/DDBJ databases">
        <authorList>
            <person name="Varghese N."/>
        </authorList>
    </citation>
    <scope>NUCLEOTIDE SEQUENCE [LARGE SCALE GENOMIC DNA]</scope>
    <source>
        <strain evidence="6">CGMCC 1.12284</strain>
    </source>
</reference>